<dbReference type="HOGENOM" id="CLU_164851_0_0_3"/>
<dbReference type="AlphaFoldDB" id="B0C995"/>
<sequence>MNNKQKKILRALFFTPIRKNILWADVVSLIQGLGGKVISGSGSRVRFELNQMSLNIHSPHPGNELKRYQVQAVRDFLLKAGITDEI</sequence>
<dbReference type="Proteomes" id="UP000000268">
    <property type="component" value="Chromosome"/>
</dbReference>
<accession>B0C995</accession>
<gene>
    <name evidence="1" type="ordered locus">AM1_2776</name>
</gene>
<dbReference type="KEGG" id="amr:AM1_2776"/>
<protein>
    <submittedName>
        <fullName evidence="1">HicA family protein</fullName>
    </submittedName>
</protein>
<evidence type="ECO:0000313" key="1">
    <source>
        <dbReference type="EMBL" id="ABW27776.1"/>
    </source>
</evidence>
<dbReference type="InterPro" id="IPR012933">
    <property type="entry name" value="HicA_mRNA_interferase"/>
</dbReference>
<proteinExistence type="predicted"/>
<reference evidence="1 2" key="1">
    <citation type="journal article" date="2008" name="Proc. Natl. Acad. Sci. U.S.A.">
        <title>Niche adaptation and genome expansion in the chlorophyll d-producing cyanobacterium Acaryochloris marina.</title>
        <authorList>
            <person name="Swingley W.D."/>
            <person name="Chen M."/>
            <person name="Cheung P.C."/>
            <person name="Conrad A.L."/>
            <person name="Dejesa L.C."/>
            <person name="Hao J."/>
            <person name="Honchak B.M."/>
            <person name="Karbach L.E."/>
            <person name="Kurdoglu A."/>
            <person name="Lahiri S."/>
            <person name="Mastrian S.D."/>
            <person name="Miyashita H."/>
            <person name="Page L."/>
            <person name="Ramakrishna P."/>
            <person name="Satoh S."/>
            <person name="Sattley W.M."/>
            <person name="Shimada Y."/>
            <person name="Taylor H.L."/>
            <person name="Tomo T."/>
            <person name="Tsuchiya T."/>
            <person name="Wang Z.T."/>
            <person name="Raymond J."/>
            <person name="Mimuro M."/>
            <person name="Blankenship R.E."/>
            <person name="Touchman J.W."/>
        </authorList>
    </citation>
    <scope>NUCLEOTIDE SEQUENCE [LARGE SCALE GENOMIC DNA]</scope>
    <source>
        <strain evidence="2">MBIC 11017</strain>
    </source>
</reference>
<dbReference type="eggNOG" id="ENOG5032SSN">
    <property type="taxonomic scope" value="Bacteria"/>
</dbReference>
<evidence type="ECO:0000313" key="2">
    <source>
        <dbReference type="Proteomes" id="UP000000268"/>
    </source>
</evidence>
<dbReference type="STRING" id="329726.AM1_2776"/>
<dbReference type="EMBL" id="CP000828">
    <property type="protein sequence ID" value="ABW27776.1"/>
    <property type="molecule type" value="Genomic_DNA"/>
</dbReference>
<dbReference type="GO" id="GO:0003729">
    <property type="term" value="F:mRNA binding"/>
    <property type="evidence" value="ECO:0007669"/>
    <property type="project" value="InterPro"/>
</dbReference>
<dbReference type="RefSeq" id="WP_012163223.1">
    <property type="nucleotide sequence ID" value="NC_009925.1"/>
</dbReference>
<organism evidence="1 2">
    <name type="scientific">Acaryochloris marina (strain MBIC 11017)</name>
    <dbReference type="NCBI Taxonomy" id="329726"/>
    <lineage>
        <taxon>Bacteria</taxon>
        <taxon>Bacillati</taxon>
        <taxon>Cyanobacteriota</taxon>
        <taxon>Cyanophyceae</taxon>
        <taxon>Acaryochloridales</taxon>
        <taxon>Acaryochloridaceae</taxon>
        <taxon>Acaryochloris</taxon>
    </lineage>
</organism>
<dbReference type="Pfam" id="PF07927">
    <property type="entry name" value="HicA_toxin"/>
    <property type="match status" value="1"/>
</dbReference>
<name>B0C995_ACAM1</name>
<dbReference type="OrthoDB" id="73001at2"/>
<keyword evidence="2" id="KW-1185">Reference proteome</keyword>